<dbReference type="Proteomes" id="UP000008022">
    <property type="component" value="Unassembled WGS sequence"/>
</dbReference>
<evidence type="ECO:0000313" key="3">
    <source>
        <dbReference type="Proteomes" id="UP000008022"/>
    </source>
</evidence>
<dbReference type="AlphaFoldDB" id="A0A0E0QJ33"/>
<evidence type="ECO:0000313" key="2">
    <source>
        <dbReference type="EnsemblPlants" id="ORUFI08G16770.1"/>
    </source>
</evidence>
<feature type="domain" description="PTBP1-like RNA recognition motif 2" evidence="1">
    <location>
        <begin position="15"/>
        <end position="50"/>
    </location>
</feature>
<name>A0A0E0QJ33_ORYRU</name>
<organism evidence="2 3">
    <name type="scientific">Oryza rufipogon</name>
    <name type="common">Brownbeard rice</name>
    <name type="synonym">Asian wild rice</name>
    <dbReference type="NCBI Taxonomy" id="4529"/>
    <lineage>
        <taxon>Eukaryota</taxon>
        <taxon>Viridiplantae</taxon>
        <taxon>Streptophyta</taxon>
        <taxon>Embryophyta</taxon>
        <taxon>Tracheophyta</taxon>
        <taxon>Spermatophyta</taxon>
        <taxon>Magnoliopsida</taxon>
        <taxon>Liliopsida</taxon>
        <taxon>Poales</taxon>
        <taxon>Poaceae</taxon>
        <taxon>BOP clade</taxon>
        <taxon>Oryzoideae</taxon>
        <taxon>Oryzeae</taxon>
        <taxon>Oryzinae</taxon>
        <taxon>Oryza</taxon>
    </lineage>
</organism>
<dbReference type="EnsemblPlants" id="ORUFI08G16770.1">
    <property type="protein sequence ID" value="ORUFI08G16770.1"/>
    <property type="gene ID" value="ORUFI08G16770"/>
</dbReference>
<proteinExistence type="predicted"/>
<reference evidence="3" key="1">
    <citation type="submission" date="2013-06" db="EMBL/GenBank/DDBJ databases">
        <authorList>
            <person name="Zhao Q."/>
        </authorList>
    </citation>
    <scope>NUCLEOTIDE SEQUENCE</scope>
    <source>
        <strain evidence="3">cv. W1943</strain>
    </source>
</reference>
<accession>A0A0E0QJ33</accession>
<dbReference type="HOGENOM" id="CLU_204162_0_0_1"/>
<dbReference type="Gramene" id="ORUFI08G16770.1">
    <property type="protein sequence ID" value="ORUFI08G16770.1"/>
    <property type="gene ID" value="ORUFI08G16770"/>
</dbReference>
<dbReference type="STRING" id="4529.A0A0E0QJ33"/>
<evidence type="ECO:0000259" key="1">
    <source>
        <dbReference type="Pfam" id="PF11835"/>
    </source>
</evidence>
<sequence length="64" mass="7068">MASGHGNLVSEPLTMAFDAERVLHVTMINLLYPVMEDLLHQVFYVYGSEEDLHAPDGNTCGGFN</sequence>
<keyword evidence="3" id="KW-1185">Reference proteome</keyword>
<dbReference type="InterPro" id="IPR021790">
    <property type="entry name" value="PTBP1-like_RRM2"/>
</dbReference>
<reference evidence="2" key="2">
    <citation type="submission" date="2015-06" db="UniProtKB">
        <authorList>
            <consortium name="EnsemblPlants"/>
        </authorList>
    </citation>
    <scope>IDENTIFICATION</scope>
</reference>
<protein>
    <recommendedName>
        <fullName evidence="1">PTBP1-like RNA recognition motif 2 domain-containing protein</fullName>
    </recommendedName>
</protein>
<dbReference type="Pfam" id="PF11835">
    <property type="entry name" value="RRM_8"/>
    <property type="match status" value="1"/>
</dbReference>